<dbReference type="AlphaFoldDB" id="A0A0A1ZIF0"/>
<accession>A0A0A1ZIF0</accession>
<dbReference type="STRING" id="59925.EU91_0252"/>
<organism evidence="1 2">
    <name type="scientific">Prochlorococcus marinus str. GP2</name>
    <dbReference type="NCBI Taxonomy" id="59925"/>
    <lineage>
        <taxon>Bacteria</taxon>
        <taxon>Bacillati</taxon>
        <taxon>Cyanobacteriota</taxon>
        <taxon>Cyanophyceae</taxon>
        <taxon>Synechococcales</taxon>
        <taxon>Prochlorococcaceae</taxon>
        <taxon>Prochlorococcus</taxon>
    </lineage>
</organism>
<dbReference type="Proteomes" id="UP000030598">
    <property type="component" value="Unassembled WGS sequence"/>
</dbReference>
<comment type="caution">
    <text evidence="1">The sequence shown here is derived from an EMBL/GenBank/DDBJ whole genome shotgun (WGS) entry which is preliminary data.</text>
</comment>
<evidence type="ECO:0000313" key="1">
    <source>
        <dbReference type="EMBL" id="KGF88321.1"/>
    </source>
</evidence>
<sequence length="37" mass="4141">MDVKNASHKPTFADEHNGELKIKVPKKIINNPVTIVN</sequence>
<name>A0A0A1ZIF0_PROMR</name>
<reference evidence="2" key="1">
    <citation type="journal article" date="2014" name="Sci. Data">
        <title>Genomes of diverse isolates of the marine cyanobacterium Prochlorococcus.</title>
        <authorList>
            <person name="Biller S."/>
            <person name="Berube P."/>
            <person name="Thompson J."/>
            <person name="Kelly L."/>
            <person name="Roggensack S."/>
            <person name="Awad L."/>
            <person name="Roache-Johnson K."/>
            <person name="Ding H."/>
            <person name="Giovannoni S.J."/>
            <person name="Moore L.R."/>
            <person name="Chisholm S.W."/>
        </authorList>
    </citation>
    <scope>NUCLEOTIDE SEQUENCE [LARGE SCALE GENOMIC DNA]</scope>
    <source>
        <strain evidence="2">GP2</strain>
    </source>
</reference>
<gene>
    <name evidence="1" type="ORF">EU91_0252</name>
</gene>
<dbReference type="EMBL" id="JNAH01000003">
    <property type="protein sequence ID" value="KGF88321.1"/>
    <property type="molecule type" value="Genomic_DNA"/>
</dbReference>
<evidence type="ECO:0000313" key="2">
    <source>
        <dbReference type="Proteomes" id="UP000030598"/>
    </source>
</evidence>
<protein>
    <submittedName>
        <fullName evidence="1">Uncharacterized protein</fullName>
    </submittedName>
</protein>
<proteinExistence type="predicted"/>